<dbReference type="OrthoDB" id="4870638at2759"/>
<feature type="signal peptide" evidence="2">
    <location>
        <begin position="1"/>
        <end position="17"/>
    </location>
</feature>
<dbReference type="AlphaFoldDB" id="A0A2H4SNK2"/>
<feature type="chain" id="PRO_5014132889" evidence="2">
    <location>
        <begin position="18"/>
        <end position="218"/>
    </location>
</feature>
<feature type="transmembrane region" description="Helical" evidence="1">
    <location>
        <begin position="128"/>
        <end position="148"/>
    </location>
</feature>
<reference evidence="3 4" key="1">
    <citation type="journal article" date="2017" name="BMC Genomics">
        <title>Chromosome level assembly and secondary metabolite potential of the parasitic fungus Cordyceps militaris.</title>
        <authorList>
            <person name="Kramer G.J."/>
            <person name="Nodwell J.R."/>
        </authorList>
    </citation>
    <scope>NUCLEOTIDE SEQUENCE [LARGE SCALE GENOMIC DNA]</scope>
    <source>
        <strain evidence="3 4">ATCC 34164</strain>
    </source>
</reference>
<keyword evidence="1" id="KW-1133">Transmembrane helix</keyword>
<keyword evidence="1" id="KW-0472">Membrane</keyword>
<evidence type="ECO:0000313" key="4">
    <source>
        <dbReference type="Proteomes" id="UP000323067"/>
    </source>
</evidence>
<evidence type="ECO:0000313" key="3">
    <source>
        <dbReference type="EMBL" id="ATY64688.1"/>
    </source>
</evidence>
<sequence>MKAVFVSLATLALSVFAAPSPIEGSLAVREPAAVASSEFSVEKRAQSAEDLINAINKATGNVNTIGVSINVTIGKFKAGAITKLTATRLSSDDLQKLIGEIGALAAKLLSAARVALPKEALQLVQSAIGGFIRASILVFGALVDAFGISGIPFAILNISFSLFTTFLTASVAVFGKDIAPGLLLILQDILGGLSGQASTVLGPSLKFLAGFLRQYGGI</sequence>
<keyword evidence="1" id="KW-0812">Transmembrane</keyword>
<dbReference type="VEuPathDB" id="FungiDB:A9K55_005182"/>
<feature type="transmembrane region" description="Helical" evidence="1">
    <location>
        <begin position="154"/>
        <end position="174"/>
    </location>
</feature>
<evidence type="ECO:0000256" key="1">
    <source>
        <dbReference type="SAM" id="Phobius"/>
    </source>
</evidence>
<proteinExistence type="predicted"/>
<organism evidence="3 4">
    <name type="scientific">Cordyceps militaris</name>
    <name type="common">Caterpillar fungus</name>
    <name type="synonym">Clavaria militaris</name>
    <dbReference type="NCBI Taxonomy" id="73501"/>
    <lineage>
        <taxon>Eukaryota</taxon>
        <taxon>Fungi</taxon>
        <taxon>Dikarya</taxon>
        <taxon>Ascomycota</taxon>
        <taxon>Pezizomycotina</taxon>
        <taxon>Sordariomycetes</taxon>
        <taxon>Hypocreomycetidae</taxon>
        <taxon>Hypocreales</taxon>
        <taxon>Cordycipitaceae</taxon>
        <taxon>Cordyceps</taxon>
    </lineage>
</organism>
<gene>
    <name evidence="3" type="ORF">A9K55_005182</name>
</gene>
<accession>A0A2H4SNK2</accession>
<dbReference type="EMBL" id="CP023325">
    <property type="protein sequence ID" value="ATY64688.1"/>
    <property type="molecule type" value="Genomic_DNA"/>
</dbReference>
<dbReference type="Proteomes" id="UP000323067">
    <property type="component" value="Chromosome v"/>
</dbReference>
<evidence type="ECO:0000256" key="2">
    <source>
        <dbReference type="SAM" id="SignalP"/>
    </source>
</evidence>
<keyword evidence="2" id="KW-0732">Signal</keyword>
<protein>
    <submittedName>
        <fullName evidence="3">Uncharacterized protein</fullName>
    </submittedName>
</protein>
<name>A0A2H4SNK2_CORMI</name>